<feature type="transmembrane region" description="Helical" evidence="1">
    <location>
        <begin position="125"/>
        <end position="149"/>
    </location>
</feature>
<organism evidence="2 3">
    <name type="scientific">Trichonephila clavipes</name>
    <name type="common">Golden silk orbweaver</name>
    <name type="synonym">Nephila clavipes</name>
    <dbReference type="NCBI Taxonomy" id="2585209"/>
    <lineage>
        <taxon>Eukaryota</taxon>
        <taxon>Metazoa</taxon>
        <taxon>Ecdysozoa</taxon>
        <taxon>Arthropoda</taxon>
        <taxon>Chelicerata</taxon>
        <taxon>Arachnida</taxon>
        <taxon>Araneae</taxon>
        <taxon>Araneomorphae</taxon>
        <taxon>Entelegynae</taxon>
        <taxon>Araneoidea</taxon>
        <taxon>Nephilidae</taxon>
        <taxon>Trichonephila</taxon>
    </lineage>
</organism>
<accession>A0A8X6WJT1</accession>
<reference evidence="2" key="1">
    <citation type="submission" date="2020-08" db="EMBL/GenBank/DDBJ databases">
        <title>Multicomponent nature underlies the extraordinary mechanical properties of spider dragline silk.</title>
        <authorList>
            <person name="Kono N."/>
            <person name="Nakamura H."/>
            <person name="Mori M."/>
            <person name="Yoshida Y."/>
            <person name="Ohtoshi R."/>
            <person name="Malay A.D."/>
            <person name="Moran D.A.P."/>
            <person name="Tomita M."/>
            <person name="Numata K."/>
            <person name="Arakawa K."/>
        </authorList>
    </citation>
    <scope>NUCLEOTIDE SEQUENCE</scope>
</reference>
<name>A0A8X6WJT1_TRICX</name>
<keyword evidence="1" id="KW-0472">Membrane</keyword>
<protein>
    <submittedName>
        <fullName evidence="2">Uncharacterized protein</fullName>
    </submittedName>
</protein>
<feature type="transmembrane region" description="Helical" evidence="1">
    <location>
        <begin position="93"/>
        <end position="113"/>
    </location>
</feature>
<sequence>MSSDLIIAPDSSSSILYYCSHSLAIVLIYPAILRYSAISIFALYYIHTCSFIRVLLRLVLERIDGNLLLEDLENLLFVYGDIVRCMRSIDEHFSQPVFLTVFFTMTGSFWGGYRIVFDSGMTKGYFLSLIIPLYFYLSIQLLIMISASLTNELASKVKCVMQCLPYRSSIQDPQRKFKFKKI</sequence>
<dbReference type="Proteomes" id="UP000887159">
    <property type="component" value="Unassembled WGS sequence"/>
</dbReference>
<evidence type="ECO:0000256" key="1">
    <source>
        <dbReference type="SAM" id="Phobius"/>
    </source>
</evidence>
<keyword evidence="1" id="KW-1133">Transmembrane helix</keyword>
<dbReference type="EMBL" id="BMAU01021431">
    <property type="protein sequence ID" value="GFY35376.1"/>
    <property type="molecule type" value="Genomic_DNA"/>
</dbReference>
<keyword evidence="1" id="KW-0812">Transmembrane</keyword>
<gene>
    <name evidence="2" type="ORF">TNCV_797251</name>
</gene>
<dbReference type="AlphaFoldDB" id="A0A8X6WJT1"/>
<keyword evidence="3" id="KW-1185">Reference proteome</keyword>
<comment type="caution">
    <text evidence="2">The sequence shown here is derived from an EMBL/GenBank/DDBJ whole genome shotgun (WGS) entry which is preliminary data.</text>
</comment>
<evidence type="ECO:0000313" key="2">
    <source>
        <dbReference type="EMBL" id="GFY35376.1"/>
    </source>
</evidence>
<proteinExistence type="predicted"/>
<evidence type="ECO:0000313" key="3">
    <source>
        <dbReference type="Proteomes" id="UP000887159"/>
    </source>
</evidence>